<keyword evidence="3" id="KW-1185">Reference proteome</keyword>
<dbReference type="Pfam" id="PF00903">
    <property type="entry name" value="Glyoxalase"/>
    <property type="match status" value="1"/>
</dbReference>
<reference evidence="2" key="1">
    <citation type="submission" date="2022-04" db="EMBL/GenBank/DDBJ databases">
        <title>Shinella lacus sp. nov., a novel member of the genus Shinella from water.</title>
        <authorList>
            <person name="Deng Y."/>
        </authorList>
    </citation>
    <scope>NUCLEOTIDE SEQUENCE</scope>
    <source>
        <strain evidence="2">JCM 31239</strain>
    </source>
</reference>
<gene>
    <name evidence="2" type="ORF">GB928_016610</name>
</gene>
<proteinExistence type="predicted"/>
<dbReference type="Proteomes" id="UP001177080">
    <property type="component" value="Unassembled WGS sequence"/>
</dbReference>
<dbReference type="RefSeq" id="WP_244760491.1">
    <property type="nucleotide sequence ID" value="NZ_JALJCJ010000002.1"/>
</dbReference>
<dbReference type="InterPro" id="IPR029068">
    <property type="entry name" value="Glyas_Bleomycin-R_OHBP_Dase"/>
</dbReference>
<dbReference type="PROSITE" id="PS51819">
    <property type="entry name" value="VOC"/>
    <property type="match status" value="1"/>
</dbReference>
<name>A0ABT8XGD6_9HYPH</name>
<dbReference type="InterPro" id="IPR004360">
    <property type="entry name" value="Glyas_Fos-R_dOase_dom"/>
</dbReference>
<evidence type="ECO:0000313" key="3">
    <source>
        <dbReference type="Proteomes" id="UP001177080"/>
    </source>
</evidence>
<accession>A0ABT8XGD6</accession>
<sequence>MSNLENLRKQAKQILHWHREGHYTVAATIRAALPRLRYLTDREVLAASFSLADAQAVVARQNGFEDWAALKKGSPAMRDPAATPPVEAPVLSGAEAVLYVSDFSVALAFYTQKLGFAADFAYGEPPFFGIVTRDAARLCLRQVAAPVFVGDIREREELLSASITLDTAAGLKKLFLDYQAAGVSFHLPLKTQPWGARNFILRDPDGNLILFASPAD</sequence>
<feature type="domain" description="VOC" evidence="1">
    <location>
        <begin position="92"/>
        <end position="214"/>
    </location>
</feature>
<evidence type="ECO:0000259" key="1">
    <source>
        <dbReference type="PROSITE" id="PS51819"/>
    </source>
</evidence>
<organism evidence="2 3">
    <name type="scientific">Shinella curvata</name>
    <dbReference type="NCBI Taxonomy" id="1817964"/>
    <lineage>
        <taxon>Bacteria</taxon>
        <taxon>Pseudomonadati</taxon>
        <taxon>Pseudomonadota</taxon>
        <taxon>Alphaproteobacteria</taxon>
        <taxon>Hyphomicrobiales</taxon>
        <taxon>Rhizobiaceae</taxon>
        <taxon>Shinella</taxon>
    </lineage>
</organism>
<protein>
    <submittedName>
        <fullName evidence="2">VOC family protein</fullName>
    </submittedName>
</protein>
<comment type="caution">
    <text evidence="2">The sequence shown here is derived from an EMBL/GenBank/DDBJ whole genome shotgun (WGS) entry which is preliminary data.</text>
</comment>
<evidence type="ECO:0000313" key="2">
    <source>
        <dbReference type="EMBL" id="MDO6122817.1"/>
    </source>
</evidence>
<dbReference type="SUPFAM" id="SSF54593">
    <property type="entry name" value="Glyoxalase/Bleomycin resistance protein/Dihydroxybiphenyl dioxygenase"/>
    <property type="match status" value="1"/>
</dbReference>
<dbReference type="Gene3D" id="3.10.180.10">
    <property type="entry name" value="2,3-Dihydroxybiphenyl 1,2-Dioxygenase, domain 1"/>
    <property type="match status" value="1"/>
</dbReference>
<dbReference type="EMBL" id="WHSC02000007">
    <property type="protein sequence ID" value="MDO6122817.1"/>
    <property type="molecule type" value="Genomic_DNA"/>
</dbReference>
<dbReference type="InterPro" id="IPR037523">
    <property type="entry name" value="VOC_core"/>
</dbReference>